<reference evidence="2" key="2">
    <citation type="journal article" date="2015" name="Fish Shellfish Immunol.">
        <title>Early steps in the European eel (Anguilla anguilla)-Vibrio vulnificus interaction in the gills: Role of the RtxA13 toxin.</title>
        <authorList>
            <person name="Callol A."/>
            <person name="Pajuelo D."/>
            <person name="Ebbesson L."/>
            <person name="Teles M."/>
            <person name="MacKenzie S."/>
            <person name="Amaro C."/>
        </authorList>
    </citation>
    <scope>NUCLEOTIDE SEQUENCE</scope>
</reference>
<sequence length="45" mass="4753">MISQVTRSALTSAKTKGRSYFRSVCPSRTAFTGAGPQQCTPSLSS</sequence>
<protein>
    <submittedName>
        <fullName evidence="2">Uncharacterized protein</fullName>
    </submittedName>
</protein>
<dbReference type="AlphaFoldDB" id="A0A0E9TXG8"/>
<evidence type="ECO:0000313" key="2">
    <source>
        <dbReference type="EMBL" id="JAH58354.1"/>
    </source>
</evidence>
<proteinExistence type="predicted"/>
<accession>A0A0E9TXG8</accession>
<reference evidence="2" key="1">
    <citation type="submission" date="2014-11" db="EMBL/GenBank/DDBJ databases">
        <authorList>
            <person name="Amaro Gonzalez C."/>
        </authorList>
    </citation>
    <scope>NUCLEOTIDE SEQUENCE</scope>
</reference>
<feature type="region of interest" description="Disordered" evidence="1">
    <location>
        <begin position="1"/>
        <end position="20"/>
    </location>
</feature>
<organism evidence="2">
    <name type="scientific">Anguilla anguilla</name>
    <name type="common">European freshwater eel</name>
    <name type="synonym">Muraena anguilla</name>
    <dbReference type="NCBI Taxonomy" id="7936"/>
    <lineage>
        <taxon>Eukaryota</taxon>
        <taxon>Metazoa</taxon>
        <taxon>Chordata</taxon>
        <taxon>Craniata</taxon>
        <taxon>Vertebrata</taxon>
        <taxon>Euteleostomi</taxon>
        <taxon>Actinopterygii</taxon>
        <taxon>Neopterygii</taxon>
        <taxon>Teleostei</taxon>
        <taxon>Anguilliformes</taxon>
        <taxon>Anguillidae</taxon>
        <taxon>Anguilla</taxon>
    </lineage>
</organism>
<dbReference type="EMBL" id="GBXM01050223">
    <property type="protein sequence ID" value="JAH58354.1"/>
    <property type="molecule type" value="Transcribed_RNA"/>
</dbReference>
<feature type="compositionally biased region" description="Polar residues" evidence="1">
    <location>
        <begin position="1"/>
        <end position="14"/>
    </location>
</feature>
<evidence type="ECO:0000256" key="1">
    <source>
        <dbReference type="SAM" id="MobiDB-lite"/>
    </source>
</evidence>
<name>A0A0E9TXG8_ANGAN</name>